<name>A0AB37UF12_9CYAN</name>
<reference evidence="1 2" key="1">
    <citation type="journal article" date="2019" name="Genome Biol. Evol.">
        <title>Day and night: Metabolic profiles and evolutionary relationships of six axenic non-marine cyanobacteria.</title>
        <authorList>
            <person name="Will S.E."/>
            <person name="Henke P."/>
            <person name="Boedeker C."/>
            <person name="Huang S."/>
            <person name="Brinkmann H."/>
            <person name="Rohde M."/>
            <person name="Jarek M."/>
            <person name="Friedl T."/>
            <person name="Seufert S."/>
            <person name="Schumacher M."/>
            <person name="Overmann J."/>
            <person name="Neumann-Schaal M."/>
            <person name="Petersen J."/>
        </authorList>
    </citation>
    <scope>NUCLEOTIDE SEQUENCE [LARGE SCALE GENOMIC DNA]</scope>
    <source>
        <strain evidence="1 2">SAG 39.79</strain>
    </source>
</reference>
<dbReference type="AlphaFoldDB" id="A0AB37UF12"/>
<proteinExistence type="predicted"/>
<protein>
    <recommendedName>
        <fullName evidence="3">Nif11 domain-containing protein</fullName>
    </recommendedName>
</protein>
<keyword evidence="2" id="KW-1185">Reference proteome</keyword>
<evidence type="ECO:0008006" key="3">
    <source>
        <dbReference type="Google" id="ProtNLM"/>
    </source>
</evidence>
<dbReference type="EMBL" id="RSCK01000059">
    <property type="protein sequence ID" value="RUT07494.1"/>
    <property type="molecule type" value="Genomic_DNA"/>
</dbReference>
<gene>
    <name evidence="1" type="ORF">DSM107010_49660</name>
</gene>
<organism evidence="1 2">
    <name type="scientific">Chroococcidiopsis cubana SAG 39.79</name>
    <dbReference type="NCBI Taxonomy" id="388085"/>
    <lineage>
        <taxon>Bacteria</taxon>
        <taxon>Bacillati</taxon>
        <taxon>Cyanobacteriota</taxon>
        <taxon>Cyanophyceae</taxon>
        <taxon>Chroococcidiopsidales</taxon>
        <taxon>Chroococcidiopsidaceae</taxon>
        <taxon>Chroococcidiopsis</taxon>
    </lineage>
</organism>
<comment type="caution">
    <text evidence="1">The sequence shown here is derived from an EMBL/GenBank/DDBJ whole genome shotgun (WGS) entry which is preliminary data.</text>
</comment>
<evidence type="ECO:0000313" key="1">
    <source>
        <dbReference type="EMBL" id="RUT07494.1"/>
    </source>
</evidence>
<dbReference type="Proteomes" id="UP000282574">
    <property type="component" value="Unassembled WGS sequence"/>
</dbReference>
<accession>A0AB37UF12</accession>
<sequence length="68" mass="7683">MNTQLVESLIQVILSLSPEERKLLETKLFWDTSEPTTDEIMKLAHSGGAFEFLADEPDLYSLEDGEPI</sequence>
<dbReference type="RefSeq" id="WP_015156248.1">
    <property type="nucleotide sequence ID" value="NZ_JAVKZF010000003.1"/>
</dbReference>
<evidence type="ECO:0000313" key="2">
    <source>
        <dbReference type="Proteomes" id="UP000282574"/>
    </source>
</evidence>